<feature type="domain" description="Protein kinase" evidence="19">
    <location>
        <begin position="498"/>
        <end position="754"/>
    </location>
</feature>
<keyword evidence="11" id="KW-0157">Chromophore</keyword>
<keyword evidence="9 21" id="KW-0418">Kinase</keyword>
<evidence type="ECO:0000256" key="18">
    <source>
        <dbReference type="SAM" id="MobiDB-lite"/>
    </source>
</evidence>
<feature type="region of interest" description="Disordered" evidence="18">
    <location>
        <begin position="278"/>
        <end position="313"/>
    </location>
</feature>
<dbReference type="Gramene" id="OE9A004183T1">
    <property type="protein sequence ID" value="OE9A004183C1"/>
    <property type="gene ID" value="OE9A004183"/>
</dbReference>
<dbReference type="SMART" id="SM00091">
    <property type="entry name" value="PAS"/>
    <property type="match status" value="1"/>
</dbReference>
<dbReference type="GO" id="GO:0016020">
    <property type="term" value="C:membrane"/>
    <property type="evidence" value="ECO:0007669"/>
    <property type="project" value="UniProtKB-SubCell"/>
</dbReference>
<accession>A0A8S0QR95</accession>
<evidence type="ECO:0000256" key="1">
    <source>
        <dbReference type="ARBA" id="ARBA00004370"/>
    </source>
</evidence>
<feature type="compositionally biased region" description="Basic and acidic residues" evidence="18">
    <location>
        <begin position="334"/>
        <end position="351"/>
    </location>
</feature>
<dbReference type="InterPro" id="IPR001245">
    <property type="entry name" value="Ser-Thr/Tyr_kinase_cat_dom"/>
</dbReference>
<evidence type="ECO:0000256" key="11">
    <source>
        <dbReference type="ARBA" id="ARBA00022991"/>
    </source>
</evidence>
<dbReference type="EMBL" id="CACTIH010001865">
    <property type="protein sequence ID" value="CAA2966677.1"/>
    <property type="molecule type" value="Genomic_DNA"/>
</dbReference>
<dbReference type="CDD" id="cd00130">
    <property type="entry name" value="PAS"/>
    <property type="match status" value="1"/>
</dbReference>
<dbReference type="FunFam" id="3.30.200.20:FF:000060">
    <property type="entry name" value="Serine/threonine-protein kinase isoform 1"/>
    <property type="match status" value="1"/>
</dbReference>
<dbReference type="CDD" id="cd13999">
    <property type="entry name" value="STKc_MAP3K-like"/>
    <property type="match status" value="1"/>
</dbReference>
<dbReference type="PANTHER" id="PTHR44329">
    <property type="entry name" value="SERINE/THREONINE-PROTEIN KINASE TNNI3K-RELATED"/>
    <property type="match status" value="1"/>
</dbReference>
<keyword evidence="4" id="KW-0723">Serine/threonine-protein kinase</keyword>
<dbReference type="PROSITE" id="PS00107">
    <property type="entry name" value="PROTEIN_KINASE_ATP"/>
    <property type="match status" value="1"/>
</dbReference>
<sequence>MDGGADESRKPSLSRLLADRFKCLEASQEKLKEQLNLLAQEKKTRNENNREEITQEENWIPDHRWARIPGAYFSGSPYRNVLEYMGHAVHVSRAGTGEIIYWNRAAEKLYEYKDYEVIGQRVTEILIDEEYLASAHKILERLQNGQCWSGQFPFKKKSGQRFMAMVTKSPLYKEGEVVGIISVSSDAAVFNNTNSENLRTNQDHDIDQTKVRGMNLKKIQWPRQPSIASVPHIASSVSNLAAKVLIRKRGDVACNSDSDTDSRVREEAEVDNQVVKFEKPPRAPGGRPTFNLSMGKSSTDAVSSEKDGNTSEFIQPSKLAAKFLTKLHMGKTGNLEKDKDGSFQQKSDHDASLTSKEVTSKPYSPRASETTTSSNYNLDANDYRENAQKGTLYPIRTNLPTNPLGASEGSSVGTFPRDRIGGSEVPRYADQLPRSSFQLDGKECEPNLEVENASPGQSDPQKFPSSDGSVGSSHGILSNKGNNESSAIPDCEIRWEDLYLREEIGQGSFAVVYRGIWNECDVAVKVYSGYQYGEETLSDCKKEIHIMRKLRHPNVVLFMGAVCSEEKLAMVTEFLPRGSLFKTLHKNNQSLDMRRRLKMALDVARGMNYLHHRNPPIVHRDLKSSNLLVDKSWTVKVGDFGLSKLKNATFLTAKSGRGTPQWMAPEVLRNEPSTEKSDIFSFGVVLWELVTESIPWNDLNSLQVVGVVGFMDRRLDLPENLDPRVSSIIGDCWQSNQQHRPSFEDIIHRMTELVHTVPGATAKTIPTP</sequence>
<keyword evidence="12" id="KW-0472">Membrane</keyword>
<dbReference type="Pfam" id="PF13426">
    <property type="entry name" value="PAS_9"/>
    <property type="match status" value="1"/>
</dbReference>
<dbReference type="Gene3D" id="3.30.450.20">
    <property type="entry name" value="PAS domain"/>
    <property type="match status" value="1"/>
</dbReference>
<comment type="catalytic activity">
    <reaction evidence="14">
        <text>L-threonyl-[protein] + ATP = O-phospho-L-threonyl-[protein] + ADP + H(+)</text>
        <dbReference type="Rhea" id="RHEA:46608"/>
        <dbReference type="Rhea" id="RHEA-COMP:11060"/>
        <dbReference type="Rhea" id="RHEA-COMP:11605"/>
        <dbReference type="ChEBI" id="CHEBI:15378"/>
        <dbReference type="ChEBI" id="CHEBI:30013"/>
        <dbReference type="ChEBI" id="CHEBI:30616"/>
        <dbReference type="ChEBI" id="CHEBI:61977"/>
        <dbReference type="ChEBI" id="CHEBI:456216"/>
        <dbReference type="EC" id="2.7.11.1"/>
    </reaction>
</comment>
<evidence type="ECO:0000256" key="6">
    <source>
        <dbReference type="ARBA" id="ARBA00022606"/>
    </source>
</evidence>
<evidence type="ECO:0000256" key="17">
    <source>
        <dbReference type="SAM" id="Coils"/>
    </source>
</evidence>
<evidence type="ECO:0000313" key="21">
    <source>
        <dbReference type="EMBL" id="CAA2966677.1"/>
    </source>
</evidence>
<dbReference type="PROSITE" id="PS50011">
    <property type="entry name" value="PROTEIN_KINASE_DOM"/>
    <property type="match status" value="1"/>
</dbReference>
<evidence type="ECO:0000256" key="10">
    <source>
        <dbReference type="ARBA" id="ARBA00022840"/>
    </source>
</evidence>
<dbReference type="NCBIfam" id="TIGR00229">
    <property type="entry name" value="sensory_box"/>
    <property type="match status" value="1"/>
</dbReference>
<evidence type="ECO:0000256" key="2">
    <source>
        <dbReference type="ARBA" id="ARBA00010507"/>
    </source>
</evidence>
<dbReference type="Proteomes" id="UP000594638">
    <property type="component" value="Unassembled WGS sequence"/>
</dbReference>
<protein>
    <recommendedName>
        <fullName evidence="3">non-specific serine/threonine protein kinase</fullName>
        <ecNumber evidence="3">2.7.11.1</ecNumber>
    </recommendedName>
</protein>
<feature type="compositionally biased region" description="Polar residues" evidence="18">
    <location>
        <begin position="367"/>
        <end position="378"/>
    </location>
</feature>
<dbReference type="GO" id="GO:0005524">
    <property type="term" value="F:ATP binding"/>
    <property type="evidence" value="ECO:0007669"/>
    <property type="project" value="UniProtKB-UniRule"/>
</dbReference>
<feature type="coiled-coil region" evidence="17">
    <location>
        <begin position="21"/>
        <end position="52"/>
    </location>
</feature>
<dbReference type="InterPro" id="IPR017441">
    <property type="entry name" value="Protein_kinase_ATP_BS"/>
</dbReference>
<dbReference type="InterPro" id="IPR051681">
    <property type="entry name" value="Ser/Thr_Kinases-Pseudokinases"/>
</dbReference>
<comment type="similarity">
    <text evidence="2">Belongs to the protein kinase superfamily. TKL Ser/Thr protein kinase family. RAF subfamily.</text>
</comment>
<comment type="catalytic activity">
    <reaction evidence="15">
        <text>L-seryl-[protein] + ATP = O-phospho-L-seryl-[protein] + ADP + H(+)</text>
        <dbReference type="Rhea" id="RHEA:17989"/>
        <dbReference type="Rhea" id="RHEA-COMP:9863"/>
        <dbReference type="Rhea" id="RHEA-COMP:11604"/>
        <dbReference type="ChEBI" id="CHEBI:15378"/>
        <dbReference type="ChEBI" id="CHEBI:29999"/>
        <dbReference type="ChEBI" id="CHEBI:30616"/>
        <dbReference type="ChEBI" id="CHEBI:83421"/>
        <dbReference type="ChEBI" id="CHEBI:456216"/>
        <dbReference type="EC" id="2.7.11.1"/>
    </reaction>
</comment>
<gene>
    <name evidence="21" type="ORF">OLEA9_A004183</name>
</gene>
<evidence type="ECO:0000256" key="14">
    <source>
        <dbReference type="ARBA" id="ARBA00047899"/>
    </source>
</evidence>
<feature type="binding site" evidence="16">
    <location>
        <position position="525"/>
    </location>
    <ligand>
        <name>ATP</name>
        <dbReference type="ChEBI" id="CHEBI:30616"/>
    </ligand>
</feature>
<dbReference type="InterPro" id="IPR008271">
    <property type="entry name" value="Ser/Thr_kinase_AS"/>
</dbReference>
<keyword evidence="6" id="KW-0716">Sensory transduction</keyword>
<dbReference type="InterPro" id="IPR011009">
    <property type="entry name" value="Kinase-like_dom_sf"/>
</dbReference>
<dbReference type="Gene3D" id="1.10.510.10">
    <property type="entry name" value="Transferase(Phosphotransferase) domain 1"/>
    <property type="match status" value="1"/>
</dbReference>
<keyword evidence="7" id="KW-0808">Transferase</keyword>
<keyword evidence="17" id="KW-0175">Coiled coil</keyword>
<feature type="region of interest" description="Disordered" evidence="18">
    <location>
        <begin position="448"/>
        <end position="483"/>
    </location>
</feature>
<evidence type="ECO:0000259" key="19">
    <source>
        <dbReference type="PROSITE" id="PS50011"/>
    </source>
</evidence>
<evidence type="ECO:0000256" key="5">
    <source>
        <dbReference type="ARBA" id="ARBA00022543"/>
    </source>
</evidence>
<evidence type="ECO:0000256" key="9">
    <source>
        <dbReference type="ARBA" id="ARBA00022777"/>
    </source>
</evidence>
<evidence type="ECO:0000259" key="20">
    <source>
        <dbReference type="PROSITE" id="PS50112"/>
    </source>
</evidence>
<keyword evidence="13" id="KW-0675">Receptor</keyword>
<dbReference type="SUPFAM" id="SSF55785">
    <property type="entry name" value="PYP-like sensor domain (PAS domain)"/>
    <property type="match status" value="1"/>
</dbReference>
<organism evidence="21 22">
    <name type="scientific">Olea europaea subsp. europaea</name>
    <dbReference type="NCBI Taxonomy" id="158383"/>
    <lineage>
        <taxon>Eukaryota</taxon>
        <taxon>Viridiplantae</taxon>
        <taxon>Streptophyta</taxon>
        <taxon>Embryophyta</taxon>
        <taxon>Tracheophyta</taxon>
        <taxon>Spermatophyta</taxon>
        <taxon>Magnoliopsida</taxon>
        <taxon>eudicotyledons</taxon>
        <taxon>Gunneridae</taxon>
        <taxon>Pentapetalae</taxon>
        <taxon>asterids</taxon>
        <taxon>lamiids</taxon>
        <taxon>Lamiales</taxon>
        <taxon>Oleaceae</taxon>
        <taxon>Oleeae</taxon>
        <taxon>Olea</taxon>
    </lineage>
</organism>
<evidence type="ECO:0000256" key="7">
    <source>
        <dbReference type="ARBA" id="ARBA00022679"/>
    </source>
</evidence>
<dbReference type="PRINTS" id="PR00109">
    <property type="entry name" value="TYRKINASE"/>
</dbReference>
<evidence type="ECO:0000256" key="8">
    <source>
        <dbReference type="ARBA" id="ARBA00022741"/>
    </source>
</evidence>
<dbReference type="AlphaFoldDB" id="A0A8S0QR95"/>
<evidence type="ECO:0000313" key="22">
    <source>
        <dbReference type="Proteomes" id="UP000594638"/>
    </source>
</evidence>
<dbReference type="SUPFAM" id="SSF56112">
    <property type="entry name" value="Protein kinase-like (PK-like)"/>
    <property type="match status" value="1"/>
</dbReference>
<keyword evidence="22" id="KW-1185">Reference proteome</keyword>
<evidence type="ECO:0000256" key="15">
    <source>
        <dbReference type="ARBA" id="ARBA00048679"/>
    </source>
</evidence>
<comment type="subcellular location">
    <subcellularLocation>
        <location evidence="1">Membrane</location>
    </subcellularLocation>
</comment>
<evidence type="ECO:0000256" key="12">
    <source>
        <dbReference type="ARBA" id="ARBA00023136"/>
    </source>
</evidence>
<dbReference type="GO" id="GO:0010162">
    <property type="term" value="P:seed dormancy process"/>
    <property type="evidence" value="ECO:0007669"/>
    <property type="project" value="EnsemblPlants"/>
</dbReference>
<feature type="compositionally biased region" description="Polar residues" evidence="18">
    <location>
        <begin position="454"/>
        <end position="483"/>
    </location>
</feature>
<dbReference type="SMART" id="SM00220">
    <property type="entry name" value="S_TKc"/>
    <property type="match status" value="1"/>
</dbReference>
<evidence type="ECO:0000256" key="16">
    <source>
        <dbReference type="PROSITE-ProRule" id="PRU10141"/>
    </source>
</evidence>
<keyword evidence="5" id="KW-0600">Photoreceptor protein</keyword>
<dbReference type="Gene3D" id="3.30.200.20">
    <property type="entry name" value="Phosphorylase Kinase, domain 1"/>
    <property type="match status" value="1"/>
</dbReference>
<proteinExistence type="inferred from homology"/>
<comment type="caution">
    <text evidence="21">The sequence shown here is derived from an EMBL/GenBank/DDBJ whole genome shotgun (WGS) entry which is preliminary data.</text>
</comment>
<evidence type="ECO:0000256" key="3">
    <source>
        <dbReference type="ARBA" id="ARBA00012513"/>
    </source>
</evidence>
<dbReference type="EC" id="2.7.11.1" evidence="3"/>
<dbReference type="GO" id="GO:0009881">
    <property type="term" value="F:photoreceptor activity"/>
    <property type="evidence" value="ECO:0007669"/>
    <property type="project" value="UniProtKB-KW"/>
</dbReference>
<dbReference type="InterPro" id="IPR000719">
    <property type="entry name" value="Prot_kinase_dom"/>
</dbReference>
<feature type="region of interest" description="Disordered" evidence="18">
    <location>
        <begin position="333"/>
        <end position="380"/>
    </location>
</feature>
<dbReference type="GO" id="GO:0004674">
    <property type="term" value="F:protein serine/threonine kinase activity"/>
    <property type="evidence" value="ECO:0007669"/>
    <property type="project" value="UniProtKB-KW"/>
</dbReference>
<keyword evidence="10 16" id="KW-0067">ATP-binding</keyword>
<feature type="compositionally biased region" description="Polar residues" evidence="18">
    <location>
        <begin position="290"/>
        <end position="302"/>
    </location>
</feature>
<dbReference type="PROSITE" id="PS00108">
    <property type="entry name" value="PROTEIN_KINASE_ST"/>
    <property type="match status" value="1"/>
</dbReference>
<dbReference type="FunFam" id="1.10.510.10:FF:000476">
    <property type="entry name" value="PAS domain-containing protein tyrosine kinase family protein"/>
    <property type="match status" value="1"/>
</dbReference>
<feature type="domain" description="PAS" evidence="20">
    <location>
        <begin position="97"/>
        <end position="146"/>
    </location>
</feature>
<keyword evidence="8 16" id="KW-0547">Nucleotide-binding</keyword>
<evidence type="ECO:0000256" key="13">
    <source>
        <dbReference type="ARBA" id="ARBA00023170"/>
    </source>
</evidence>
<dbReference type="PANTHER" id="PTHR44329:SF47">
    <property type="entry name" value="SERINE_THREONINE-PROTEIN KINASE ROCO5-RELATED"/>
    <property type="match status" value="1"/>
</dbReference>
<dbReference type="InterPro" id="IPR035965">
    <property type="entry name" value="PAS-like_dom_sf"/>
</dbReference>
<feature type="region of interest" description="Disordered" evidence="18">
    <location>
        <begin position="398"/>
        <end position="433"/>
    </location>
</feature>
<dbReference type="Pfam" id="PF07714">
    <property type="entry name" value="PK_Tyr_Ser-Thr"/>
    <property type="match status" value="1"/>
</dbReference>
<evidence type="ECO:0000256" key="4">
    <source>
        <dbReference type="ARBA" id="ARBA00022527"/>
    </source>
</evidence>
<name>A0A8S0QR95_OLEEU</name>
<dbReference type="PROSITE" id="PS50112">
    <property type="entry name" value="PAS"/>
    <property type="match status" value="1"/>
</dbReference>
<dbReference type="InterPro" id="IPR000014">
    <property type="entry name" value="PAS"/>
</dbReference>
<reference evidence="21 22" key="1">
    <citation type="submission" date="2019-12" db="EMBL/GenBank/DDBJ databases">
        <authorList>
            <person name="Alioto T."/>
            <person name="Alioto T."/>
            <person name="Gomez Garrido J."/>
        </authorList>
    </citation>
    <scope>NUCLEOTIDE SEQUENCE [LARGE SCALE GENOMIC DNA]</scope>
</reference>
<dbReference type="OrthoDB" id="339325at2759"/>